<evidence type="ECO:0000256" key="1">
    <source>
        <dbReference type="ARBA" id="ARBA00001933"/>
    </source>
</evidence>
<proteinExistence type="inferred from homology"/>
<reference evidence="8" key="2">
    <citation type="submission" date="2020-02" db="EMBL/GenBank/DDBJ databases">
        <authorList>
            <person name="Studholme D.J."/>
        </authorList>
    </citation>
    <scope>NUCLEOTIDE SEQUENCE</scope>
    <source>
        <strain evidence="8">00238/432</strain>
    </source>
</reference>
<name>A0A8J4SK18_9STRA</name>
<keyword evidence="3" id="KW-0663">Pyridoxal phosphate</keyword>
<dbReference type="Gene3D" id="2.140.10.30">
    <property type="entry name" value="Dipeptidylpeptidase IV, N-terminal domain"/>
    <property type="match status" value="1"/>
</dbReference>
<evidence type="ECO:0000256" key="2">
    <source>
        <dbReference type="ARBA" id="ARBA00012224"/>
    </source>
</evidence>
<dbReference type="InterPro" id="IPR015421">
    <property type="entry name" value="PyrdxlP-dep_Trfase_major"/>
</dbReference>
<reference evidence="8" key="1">
    <citation type="journal article" date="2015" name="Genom Data">
        <title>Draft genome sequences of Phytophthora kernoviae and Phytophthora ramorum lineage EU2 from Scotland.</title>
        <authorList>
            <person name="Sambles C."/>
            <person name="Schlenzig A."/>
            <person name="O'Neill P."/>
            <person name="Grant M."/>
            <person name="Studholme D.J."/>
        </authorList>
    </citation>
    <scope>NUCLEOTIDE SEQUENCE</scope>
    <source>
        <strain evidence="8">00238/432</strain>
    </source>
</reference>
<accession>A0A8J4SK18</accession>
<dbReference type="InterPro" id="IPR029058">
    <property type="entry name" value="AB_hydrolase_fold"/>
</dbReference>
<dbReference type="GO" id="GO:0008236">
    <property type="term" value="F:serine-type peptidase activity"/>
    <property type="evidence" value="ECO:0007669"/>
    <property type="project" value="InterPro"/>
</dbReference>
<keyword evidence="4" id="KW-0456">Lyase</keyword>
<evidence type="ECO:0000256" key="4">
    <source>
        <dbReference type="ARBA" id="ARBA00023239"/>
    </source>
</evidence>
<dbReference type="SUPFAM" id="SSF53474">
    <property type="entry name" value="alpha/beta-Hydrolases"/>
    <property type="match status" value="1"/>
</dbReference>
<dbReference type="InterPro" id="IPR027619">
    <property type="entry name" value="C-S_lyase_PatB-like"/>
</dbReference>
<evidence type="ECO:0000259" key="7">
    <source>
        <dbReference type="Pfam" id="PF00326"/>
    </source>
</evidence>
<dbReference type="Gene3D" id="3.90.1150.10">
    <property type="entry name" value="Aspartate Aminotransferase, domain 1"/>
    <property type="match status" value="1"/>
</dbReference>
<evidence type="ECO:0000256" key="5">
    <source>
        <dbReference type="ARBA" id="ARBA00037974"/>
    </source>
</evidence>
<dbReference type="SUPFAM" id="SSF53383">
    <property type="entry name" value="PLP-dependent transferases"/>
    <property type="match status" value="1"/>
</dbReference>
<organism evidence="8 9">
    <name type="scientific">Phytophthora kernoviae 00238/432</name>
    <dbReference type="NCBI Taxonomy" id="1284355"/>
    <lineage>
        <taxon>Eukaryota</taxon>
        <taxon>Sar</taxon>
        <taxon>Stramenopiles</taxon>
        <taxon>Oomycota</taxon>
        <taxon>Peronosporomycetes</taxon>
        <taxon>Peronosporales</taxon>
        <taxon>Peronosporaceae</taxon>
        <taxon>Phytophthora</taxon>
    </lineage>
</organism>
<dbReference type="SUPFAM" id="SSF82171">
    <property type="entry name" value="DPP6 N-terminal domain-like"/>
    <property type="match status" value="1"/>
</dbReference>
<dbReference type="EC" id="4.4.1.13" evidence="2"/>
<evidence type="ECO:0000259" key="6">
    <source>
        <dbReference type="Pfam" id="PF00155"/>
    </source>
</evidence>
<sequence length="670" mass="73934">MKSDSGGLWNGRRTHLFRVPAEGGEATPVTTGHYDVGDYAWSPDGESIAWIAQLPEEGEEHNDYTLTNHVYRAKGDGSDMQQLTPEGYSFGRLTYAPDGQSLALLASDRSYGNATLVKLYTLPISGGKPILAAQGYAVVYINPRGGLGYGQQFVNACRGDYGGGDYRDLMEAMDYALSRYPFIDESRLGVTGGSYGGFMTNWIVGHTDRFKAAVTQRSISNWLSFYGVSDIGFFFTEDQIGGNAWDDTEKLWKHSPLAYVGNVNTPLLILHVMSKNNNQPFDEPISRLSTGSEKWDALEEIFGVTDALPMWVADMDFAAPPSVIQALKTRMEHGIFGYTVRTDAYHTALSGWMERRHNWSINDEWIVFTPGIVPALSIAVQRFTEPGDAVVIQTPVYAPFYEVVCGQGRELMTNPLVENDGHYAMDLEHLESCLKTGRVKMLILCSPHNPVGRVWTREELQNLAALCVQYDILIVSDEIHADLVHQHGAHTPLALISEAVADLSIICTAPSKTFNIPGLCTSNIIIPNAKLRESFMQGVKTMGLANISTLGAVAAEAAYNGAEEWLDDCLAYIRGNIEYVQEYVGEHMPQIGIQLPEATYLLWMDFRKLNIPHAQLCTMLLKEAGLAFNDGSIFGVEGTGFMRMNVACPRSTVEEAMRRLSVLVGKLSAE</sequence>
<dbReference type="Proteomes" id="UP000702964">
    <property type="component" value="Unassembled WGS sequence"/>
</dbReference>
<feature type="domain" description="Peptidase S9 prolyl oligopeptidase catalytic" evidence="7">
    <location>
        <begin position="130"/>
        <end position="273"/>
    </location>
</feature>
<evidence type="ECO:0000256" key="3">
    <source>
        <dbReference type="ARBA" id="ARBA00022898"/>
    </source>
</evidence>
<gene>
    <name evidence="8" type="ORF">G195_001843</name>
</gene>
<evidence type="ECO:0000313" key="8">
    <source>
        <dbReference type="EMBL" id="KAF4323914.1"/>
    </source>
</evidence>
<dbReference type="Pfam" id="PF00326">
    <property type="entry name" value="Peptidase_S9"/>
    <property type="match status" value="1"/>
</dbReference>
<protein>
    <recommendedName>
        <fullName evidence="2">cysteine-S-conjugate beta-lyase</fullName>
        <ecNumber evidence="2">4.4.1.13</ecNumber>
    </recommendedName>
</protein>
<dbReference type="GO" id="GO:0006508">
    <property type="term" value="P:proteolysis"/>
    <property type="evidence" value="ECO:0007669"/>
    <property type="project" value="InterPro"/>
</dbReference>
<dbReference type="InterPro" id="IPR015422">
    <property type="entry name" value="PyrdxlP-dep_Trfase_small"/>
</dbReference>
<dbReference type="CDD" id="cd00609">
    <property type="entry name" value="AAT_like"/>
    <property type="match status" value="1"/>
</dbReference>
<dbReference type="InterPro" id="IPR015424">
    <property type="entry name" value="PyrdxlP-dep_Trfase"/>
</dbReference>
<dbReference type="InterPro" id="IPR004839">
    <property type="entry name" value="Aminotransferase_I/II_large"/>
</dbReference>
<dbReference type="PANTHER" id="PTHR43525:SF1">
    <property type="entry name" value="PROTEIN MALY"/>
    <property type="match status" value="1"/>
</dbReference>
<feature type="domain" description="Aminotransferase class I/classII large" evidence="6">
    <location>
        <begin position="314"/>
        <end position="660"/>
    </location>
</feature>
<dbReference type="Gene3D" id="3.40.640.10">
    <property type="entry name" value="Type I PLP-dependent aspartate aminotransferase-like (Major domain)"/>
    <property type="match status" value="1"/>
</dbReference>
<dbReference type="GO" id="GO:0047804">
    <property type="term" value="F:cysteine-S-conjugate beta-lyase activity"/>
    <property type="evidence" value="ECO:0007669"/>
    <property type="project" value="UniProtKB-EC"/>
</dbReference>
<dbReference type="NCBIfam" id="TIGR04350">
    <property type="entry name" value="C_S_lyase_PatB"/>
    <property type="match status" value="1"/>
</dbReference>
<comment type="caution">
    <text evidence="8">The sequence shown here is derived from an EMBL/GenBank/DDBJ whole genome shotgun (WGS) entry which is preliminary data.</text>
</comment>
<dbReference type="GO" id="GO:0030170">
    <property type="term" value="F:pyridoxal phosphate binding"/>
    <property type="evidence" value="ECO:0007669"/>
    <property type="project" value="InterPro"/>
</dbReference>
<dbReference type="InterPro" id="IPR001375">
    <property type="entry name" value="Peptidase_S9_cat"/>
</dbReference>
<comment type="similarity">
    <text evidence="5">Belongs to the class-II pyridoxal-phosphate-dependent aminotransferase family. MalY/PatB cystathionine beta-lyase subfamily.</text>
</comment>
<dbReference type="PANTHER" id="PTHR43525">
    <property type="entry name" value="PROTEIN MALY"/>
    <property type="match status" value="1"/>
</dbReference>
<dbReference type="Gene3D" id="3.40.50.1820">
    <property type="entry name" value="alpha/beta hydrolase"/>
    <property type="match status" value="1"/>
</dbReference>
<dbReference type="Pfam" id="PF00155">
    <property type="entry name" value="Aminotran_1_2"/>
    <property type="match status" value="1"/>
</dbReference>
<dbReference type="AlphaFoldDB" id="A0A8J4SK18"/>
<dbReference type="EMBL" id="AOFI03000030">
    <property type="protein sequence ID" value="KAF4323914.1"/>
    <property type="molecule type" value="Genomic_DNA"/>
</dbReference>
<comment type="cofactor">
    <cofactor evidence="1">
        <name>pyridoxal 5'-phosphate</name>
        <dbReference type="ChEBI" id="CHEBI:597326"/>
    </cofactor>
</comment>
<evidence type="ECO:0000313" key="9">
    <source>
        <dbReference type="Proteomes" id="UP000702964"/>
    </source>
</evidence>
<dbReference type="InterPro" id="IPR051798">
    <property type="entry name" value="Class-II_PLP-Dep_Aminotrans"/>
</dbReference>